<gene>
    <name evidence="8" type="ORF">DFH08DRAFT_344508</name>
</gene>
<keyword evidence="9" id="KW-1185">Reference proteome</keyword>
<evidence type="ECO:0000259" key="7">
    <source>
        <dbReference type="PROSITE" id="PS50048"/>
    </source>
</evidence>
<keyword evidence="4" id="KW-0804">Transcription</keyword>
<protein>
    <submittedName>
        <fullName evidence="8">Zn(2)-Cys(6) binuclear cluster domain-containing protein</fullName>
    </submittedName>
</protein>
<feature type="region of interest" description="Disordered" evidence="6">
    <location>
        <begin position="89"/>
        <end position="123"/>
    </location>
</feature>
<dbReference type="SUPFAM" id="SSF57701">
    <property type="entry name" value="Zn2/Cys6 DNA-binding domain"/>
    <property type="match status" value="1"/>
</dbReference>
<dbReference type="PANTHER" id="PTHR47338">
    <property type="entry name" value="ZN(II)2CYS6 TRANSCRIPTION FACTOR (EUROFUNG)-RELATED"/>
    <property type="match status" value="1"/>
</dbReference>
<comment type="subcellular location">
    <subcellularLocation>
        <location evidence="1">Nucleus</location>
    </subcellularLocation>
</comment>
<dbReference type="PROSITE" id="PS00463">
    <property type="entry name" value="ZN2_CY6_FUNGAL_1"/>
    <property type="match status" value="1"/>
</dbReference>
<dbReference type="GO" id="GO:0006351">
    <property type="term" value="P:DNA-templated transcription"/>
    <property type="evidence" value="ECO:0007669"/>
    <property type="project" value="InterPro"/>
</dbReference>
<dbReference type="InterPro" id="IPR036864">
    <property type="entry name" value="Zn2-C6_fun-type_DNA-bd_sf"/>
</dbReference>
<dbReference type="GO" id="GO:0005634">
    <property type="term" value="C:nucleus"/>
    <property type="evidence" value="ECO:0007669"/>
    <property type="project" value="UniProtKB-SubCell"/>
</dbReference>
<dbReference type="Proteomes" id="UP001218218">
    <property type="component" value="Unassembled WGS sequence"/>
</dbReference>
<dbReference type="PANTHER" id="PTHR47338:SF29">
    <property type="entry name" value="ZN(2)-C6 FUNGAL-TYPE DOMAIN-CONTAINING PROTEIN"/>
    <property type="match status" value="1"/>
</dbReference>
<sequence length="558" mass="61841">MASTSRYSPDHGKLPRGQACFNCRRRKRKCDGNLPCGQCTHLNVEDDCEYTDGGKRSLAHVLQEDIDRLENRIHHLEHPHHTPKVHHALPLHQPYHGSPGSSTSRSSTPARHASTSQSDTPTQVWIATSEPPKDMIEQLIDTFLPYSSEFGFFLDCSRFRNSALLPFQIGNHARPTPALLSAVYLWGLRLSGQPNLMAQEPAFLARALKLTSKGLSDTHPQRVMHTLQAEVLLSYFFFASGRSLEGKYHTAGAVSLSLSSSLHLIRSENQSSARILHPPADAVEEGERIQAWWTVKILDGCWAVGLCETPGFANRDSLAMVDTPWPLESDDYARGLLSPNTRFSHTIQNFANGVPTFDTGMSTVAMLAKASILWVRADELARMWKPGMPNAISAKFYADFKQLDILIDRFRDSLVPPNQISHPTPAMTRTLVVAHSIAHAATVRLHSLFAHTDATAKRKRLAAARSVLGIIAAVPLRHFRYINPIMGTVWAAACGVFLEEIHALKALHRGPPREEELNLRAFLSRSVAAISAFEMTCPLLRSQISPMRESCGQIGITV</sequence>
<evidence type="ECO:0000256" key="3">
    <source>
        <dbReference type="ARBA" id="ARBA00023015"/>
    </source>
</evidence>
<comment type="caution">
    <text evidence="8">The sequence shown here is derived from an EMBL/GenBank/DDBJ whole genome shotgun (WGS) entry which is preliminary data.</text>
</comment>
<dbReference type="Pfam" id="PF00172">
    <property type="entry name" value="Zn_clus"/>
    <property type="match status" value="1"/>
</dbReference>
<dbReference type="EMBL" id="JARIHO010000044">
    <property type="protein sequence ID" value="KAJ7325509.1"/>
    <property type="molecule type" value="Genomic_DNA"/>
</dbReference>
<accession>A0AAD6ZIS1</accession>
<name>A0AAD6ZIS1_9AGAR</name>
<dbReference type="GO" id="GO:0003677">
    <property type="term" value="F:DNA binding"/>
    <property type="evidence" value="ECO:0007669"/>
    <property type="project" value="InterPro"/>
</dbReference>
<dbReference type="InterPro" id="IPR050815">
    <property type="entry name" value="TF_fung"/>
</dbReference>
<dbReference type="Pfam" id="PF04082">
    <property type="entry name" value="Fungal_trans"/>
    <property type="match status" value="1"/>
</dbReference>
<feature type="compositionally biased region" description="Low complexity" evidence="6">
    <location>
        <begin position="96"/>
        <end position="116"/>
    </location>
</feature>
<keyword evidence="5" id="KW-0539">Nucleus</keyword>
<dbReference type="Gene3D" id="4.10.240.10">
    <property type="entry name" value="Zn(2)-C6 fungal-type DNA-binding domain"/>
    <property type="match status" value="1"/>
</dbReference>
<evidence type="ECO:0000256" key="1">
    <source>
        <dbReference type="ARBA" id="ARBA00004123"/>
    </source>
</evidence>
<evidence type="ECO:0000256" key="5">
    <source>
        <dbReference type="ARBA" id="ARBA00023242"/>
    </source>
</evidence>
<evidence type="ECO:0000256" key="4">
    <source>
        <dbReference type="ARBA" id="ARBA00023163"/>
    </source>
</evidence>
<reference evidence="8" key="1">
    <citation type="submission" date="2023-03" db="EMBL/GenBank/DDBJ databases">
        <title>Massive genome expansion in bonnet fungi (Mycena s.s.) driven by repeated elements and novel gene families across ecological guilds.</title>
        <authorList>
            <consortium name="Lawrence Berkeley National Laboratory"/>
            <person name="Harder C.B."/>
            <person name="Miyauchi S."/>
            <person name="Viragh M."/>
            <person name="Kuo A."/>
            <person name="Thoen E."/>
            <person name="Andreopoulos B."/>
            <person name="Lu D."/>
            <person name="Skrede I."/>
            <person name="Drula E."/>
            <person name="Henrissat B."/>
            <person name="Morin E."/>
            <person name="Kohler A."/>
            <person name="Barry K."/>
            <person name="LaButti K."/>
            <person name="Morin E."/>
            <person name="Salamov A."/>
            <person name="Lipzen A."/>
            <person name="Mereny Z."/>
            <person name="Hegedus B."/>
            <person name="Baldrian P."/>
            <person name="Stursova M."/>
            <person name="Weitz H."/>
            <person name="Taylor A."/>
            <person name="Grigoriev I.V."/>
            <person name="Nagy L.G."/>
            <person name="Martin F."/>
            <person name="Kauserud H."/>
        </authorList>
    </citation>
    <scope>NUCLEOTIDE SEQUENCE</scope>
    <source>
        <strain evidence="8">CBHHK002</strain>
    </source>
</reference>
<evidence type="ECO:0000313" key="9">
    <source>
        <dbReference type="Proteomes" id="UP001218218"/>
    </source>
</evidence>
<proteinExistence type="predicted"/>
<dbReference type="GO" id="GO:0008270">
    <property type="term" value="F:zinc ion binding"/>
    <property type="evidence" value="ECO:0007669"/>
    <property type="project" value="InterPro"/>
</dbReference>
<dbReference type="SMART" id="SM00066">
    <property type="entry name" value="GAL4"/>
    <property type="match status" value="1"/>
</dbReference>
<dbReference type="InterPro" id="IPR001138">
    <property type="entry name" value="Zn2Cys6_DnaBD"/>
</dbReference>
<organism evidence="8 9">
    <name type="scientific">Mycena albidolilacea</name>
    <dbReference type="NCBI Taxonomy" id="1033008"/>
    <lineage>
        <taxon>Eukaryota</taxon>
        <taxon>Fungi</taxon>
        <taxon>Dikarya</taxon>
        <taxon>Basidiomycota</taxon>
        <taxon>Agaricomycotina</taxon>
        <taxon>Agaricomycetes</taxon>
        <taxon>Agaricomycetidae</taxon>
        <taxon>Agaricales</taxon>
        <taxon>Marasmiineae</taxon>
        <taxon>Mycenaceae</taxon>
        <taxon>Mycena</taxon>
    </lineage>
</organism>
<dbReference type="CDD" id="cd00067">
    <property type="entry name" value="GAL4"/>
    <property type="match status" value="1"/>
</dbReference>
<dbReference type="CDD" id="cd12148">
    <property type="entry name" value="fungal_TF_MHR"/>
    <property type="match status" value="1"/>
</dbReference>
<evidence type="ECO:0000256" key="6">
    <source>
        <dbReference type="SAM" id="MobiDB-lite"/>
    </source>
</evidence>
<keyword evidence="2" id="KW-0479">Metal-binding</keyword>
<feature type="domain" description="Zn(2)-C6 fungal-type" evidence="7">
    <location>
        <begin position="19"/>
        <end position="50"/>
    </location>
</feature>
<dbReference type="GO" id="GO:0000981">
    <property type="term" value="F:DNA-binding transcription factor activity, RNA polymerase II-specific"/>
    <property type="evidence" value="ECO:0007669"/>
    <property type="project" value="InterPro"/>
</dbReference>
<dbReference type="PROSITE" id="PS50048">
    <property type="entry name" value="ZN2_CY6_FUNGAL_2"/>
    <property type="match status" value="1"/>
</dbReference>
<dbReference type="AlphaFoldDB" id="A0AAD6ZIS1"/>
<evidence type="ECO:0000313" key="8">
    <source>
        <dbReference type="EMBL" id="KAJ7325509.1"/>
    </source>
</evidence>
<keyword evidence="3" id="KW-0805">Transcription regulation</keyword>
<dbReference type="InterPro" id="IPR007219">
    <property type="entry name" value="XnlR_reg_dom"/>
</dbReference>
<evidence type="ECO:0000256" key="2">
    <source>
        <dbReference type="ARBA" id="ARBA00022723"/>
    </source>
</evidence>